<dbReference type="EMBL" id="LQRT01000024">
    <property type="protein sequence ID" value="KZS39719.1"/>
    <property type="molecule type" value="Genomic_DNA"/>
</dbReference>
<dbReference type="Pfam" id="PF13102">
    <property type="entry name" value="Phage_int_SAM_5"/>
    <property type="match status" value="1"/>
</dbReference>
<dbReference type="InterPro" id="IPR002104">
    <property type="entry name" value="Integrase_catalytic"/>
</dbReference>
<dbReference type="Proteomes" id="UP000076715">
    <property type="component" value="Unassembled WGS sequence"/>
</dbReference>
<evidence type="ECO:0000313" key="9">
    <source>
        <dbReference type="Proteomes" id="UP000076715"/>
    </source>
</evidence>
<dbReference type="GO" id="GO:0003677">
    <property type="term" value="F:DNA binding"/>
    <property type="evidence" value="ECO:0007669"/>
    <property type="project" value="UniProtKB-UniRule"/>
</dbReference>
<evidence type="ECO:0000256" key="2">
    <source>
        <dbReference type="ARBA" id="ARBA00022908"/>
    </source>
</evidence>
<dbReference type="AlphaFoldDB" id="A0A162ZD48"/>
<dbReference type="InterPro" id="IPR013762">
    <property type="entry name" value="Integrase-like_cat_sf"/>
</dbReference>
<feature type="domain" description="Core-binding (CB)" evidence="7">
    <location>
        <begin position="107"/>
        <end position="191"/>
    </location>
</feature>
<evidence type="ECO:0000256" key="3">
    <source>
        <dbReference type="ARBA" id="ARBA00023125"/>
    </source>
</evidence>
<evidence type="ECO:0000256" key="1">
    <source>
        <dbReference type="ARBA" id="ARBA00008857"/>
    </source>
</evidence>
<keyword evidence="3 5" id="KW-0238">DNA-binding</keyword>
<dbReference type="InterPro" id="IPR044068">
    <property type="entry name" value="CB"/>
</dbReference>
<dbReference type="PROSITE" id="PS51898">
    <property type="entry name" value="TYR_RECOMBINASE"/>
    <property type="match status" value="1"/>
</dbReference>
<keyword evidence="9" id="KW-1185">Reference proteome</keyword>
<gene>
    <name evidence="8" type="ORF">AWE51_08695</name>
</gene>
<evidence type="ECO:0008006" key="10">
    <source>
        <dbReference type="Google" id="ProtNLM"/>
    </source>
</evidence>
<dbReference type="InterPro" id="IPR010998">
    <property type="entry name" value="Integrase_recombinase_N"/>
</dbReference>
<evidence type="ECO:0000259" key="7">
    <source>
        <dbReference type="PROSITE" id="PS51900"/>
    </source>
</evidence>
<protein>
    <recommendedName>
        <fullName evidence="10">Integrase</fullName>
    </recommendedName>
</protein>
<evidence type="ECO:0000256" key="5">
    <source>
        <dbReference type="PROSITE-ProRule" id="PRU01248"/>
    </source>
</evidence>
<dbReference type="Gene3D" id="1.10.443.10">
    <property type="entry name" value="Intergrase catalytic core"/>
    <property type="match status" value="1"/>
</dbReference>
<accession>A0A162ZD48</accession>
<dbReference type="GO" id="GO:0006310">
    <property type="term" value="P:DNA recombination"/>
    <property type="evidence" value="ECO:0007669"/>
    <property type="project" value="UniProtKB-KW"/>
</dbReference>
<dbReference type="InterPro" id="IPR025269">
    <property type="entry name" value="SAM-like_dom"/>
</dbReference>
<comment type="similarity">
    <text evidence="1">Belongs to the 'phage' integrase family.</text>
</comment>
<sequence length="415" mass="49145">MITYSISIYLDKRRPKSNGKYPIRLRVFTPNPRKQKLYPTAFDFTEKEFESIWLTTRTRKEHKETRLKLQAVENKANEVASQIIPFSFTQFEKKLYRKVDDGVKVSYHYKEKISEYKKYDRISTADSYQCSENAFKKFMESKSQNYDNLTLLDINKEWLQDFEQYMQNKGRSLTTVGIYLRPLRAIFNKAIDDGEIEKELYPFGKRKYQIPTSKKVKKALNKEQMKKLFQAKPTNKEQQKAKDFWFLSYNCNGMNMKDIAQLKYKDLTDNKIVFYRAKTLFTSKTDLKPITVYLNNYIKRIINTYGNIEKLPNNYVFAILEGNETPERQQVKIKNFTRYINQHLKKLCEANELPGAISTYWARHSFATLSVQKGATMEFMQESLGHKDMATTQSYFAGFDDDTKKEFAENLMDFD</sequence>
<name>A0A162ZD48_9FLAO</name>
<dbReference type="SUPFAM" id="SSF56349">
    <property type="entry name" value="DNA breaking-rejoining enzymes"/>
    <property type="match status" value="1"/>
</dbReference>
<keyword evidence="4" id="KW-0233">DNA recombination</keyword>
<dbReference type="Pfam" id="PF00589">
    <property type="entry name" value="Phage_integrase"/>
    <property type="match status" value="1"/>
</dbReference>
<proteinExistence type="inferred from homology"/>
<evidence type="ECO:0000313" key="8">
    <source>
        <dbReference type="EMBL" id="KZS39719.1"/>
    </source>
</evidence>
<dbReference type="InterPro" id="IPR011010">
    <property type="entry name" value="DNA_brk_join_enz"/>
</dbReference>
<evidence type="ECO:0000259" key="6">
    <source>
        <dbReference type="PROSITE" id="PS51898"/>
    </source>
</evidence>
<dbReference type="STRING" id="1642818.AWE51_08695"/>
<dbReference type="Gene3D" id="1.10.150.130">
    <property type="match status" value="1"/>
</dbReference>
<dbReference type="PROSITE" id="PS51900">
    <property type="entry name" value="CB"/>
    <property type="match status" value="1"/>
</dbReference>
<organism evidence="8 9">
    <name type="scientific">Aquimarina aggregata</name>
    <dbReference type="NCBI Taxonomy" id="1642818"/>
    <lineage>
        <taxon>Bacteria</taxon>
        <taxon>Pseudomonadati</taxon>
        <taxon>Bacteroidota</taxon>
        <taxon>Flavobacteriia</taxon>
        <taxon>Flavobacteriales</taxon>
        <taxon>Flavobacteriaceae</taxon>
        <taxon>Aquimarina</taxon>
    </lineage>
</organism>
<dbReference type="InterPro" id="IPR050090">
    <property type="entry name" value="Tyrosine_recombinase_XerCD"/>
</dbReference>
<keyword evidence="2" id="KW-0229">DNA integration</keyword>
<evidence type="ECO:0000256" key="4">
    <source>
        <dbReference type="ARBA" id="ARBA00023172"/>
    </source>
</evidence>
<comment type="caution">
    <text evidence="8">The sequence shown here is derived from an EMBL/GenBank/DDBJ whole genome shotgun (WGS) entry which is preliminary data.</text>
</comment>
<reference evidence="8 9" key="1">
    <citation type="submission" date="2016-01" db="EMBL/GenBank/DDBJ databases">
        <title>The draft genome sequence of Aquimarina sp. RZW4-3-2.</title>
        <authorList>
            <person name="Wang Y."/>
        </authorList>
    </citation>
    <scope>NUCLEOTIDE SEQUENCE [LARGE SCALE GENOMIC DNA]</scope>
    <source>
        <strain evidence="8 9">RZW4-3-2</strain>
    </source>
</reference>
<dbReference type="GO" id="GO:0015074">
    <property type="term" value="P:DNA integration"/>
    <property type="evidence" value="ECO:0007669"/>
    <property type="project" value="UniProtKB-KW"/>
</dbReference>
<dbReference type="PANTHER" id="PTHR30349:SF64">
    <property type="entry name" value="PROPHAGE INTEGRASE INTD-RELATED"/>
    <property type="match status" value="1"/>
</dbReference>
<dbReference type="PANTHER" id="PTHR30349">
    <property type="entry name" value="PHAGE INTEGRASE-RELATED"/>
    <property type="match status" value="1"/>
</dbReference>
<feature type="domain" description="Tyr recombinase" evidence="6">
    <location>
        <begin position="215"/>
        <end position="409"/>
    </location>
</feature>